<gene>
    <name evidence="1" type="ORF">GCM10008090_26630</name>
</gene>
<comment type="caution">
    <text evidence="1">The sequence shown here is derived from an EMBL/GenBank/DDBJ whole genome shotgun (WGS) entry which is preliminary data.</text>
</comment>
<name>A0A918S0F1_9GAMM</name>
<keyword evidence="2" id="KW-1185">Reference proteome</keyword>
<dbReference type="EMBL" id="BMXA01000005">
    <property type="protein sequence ID" value="GHA15726.1"/>
    <property type="molecule type" value="Genomic_DNA"/>
</dbReference>
<evidence type="ECO:0000313" key="1">
    <source>
        <dbReference type="EMBL" id="GHA15726.1"/>
    </source>
</evidence>
<reference evidence="1" key="2">
    <citation type="submission" date="2020-09" db="EMBL/GenBank/DDBJ databases">
        <authorList>
            <person name="Sun Q."/>
            <person name="Kim S."/>
        </authorList>
    </citation>
    <scope>NUCLEOTIDE SEQUENCE</scope>
    <source>
        <strain evidence="1">KCTC 12711</strain>
    </source>
</reference>
<evidence type="ECO:0000313" key="2">
    <source>
        <dbReference type="Proteomes" id="UP000614811"/>
    </source>
</evidence>
<proteinExistence type="predicted"/>
<accession>A0A918S0F1</accession>
<reference evidence="1" key="1">
    <citation type="journal article" date="2014" name="Int. J. Syst. Evol. Microbiol.">
        <title>Complete genome sequence of Corynebacterium casei LMG S-19264T (=DSM 44701T), isolated from a smear-ripened cheese.</title>
        <authorList>
            <consortium name="US DOE Joint Genome Institute (JGI-PGF)"/>
            <person name="Walter F."/>
            <person name="Albersmeier A."/>
            <person name="Kalinowski J."/>
            <person name="Ruckert C."/>
        </authorList>
    </citation>
    <scope>NUCLEOTIDE SEQUENCE</scope>
    <source>
        <strain evidence="1">KCTC 12711</strain>
    </source>
</reference>
<protein>
    <submittedName>
        <fullName evidence="1">Uncharacterized protein</fullName>
    </submittedName>
</protein>
<sequence length="60" mass="6896">MRELWGLIRSDQAVRDFKSRFLLSGVFSFTELGELDTLISVVHHMGDQKKEMVAQLTNLT</sequence>
<organism evidence="1 2">
    <name type="scientific">Arenicella chitinivorans</name>
    <dbReference type="NCBI Taxonomy" id="1329800"/>
    <lineage>
        <taxon>Bacteria</taxon>
        <taxon>Pseudomonadati</taxon>
        <taxon>Pseudomonadota</taxon>
        <taxon>Gammaproteobacteria</taxon>
        <taxon>Arenicellales</taxon>
        <taxon>Arenicellaceae</taxon>
        <taxon>Arenicella</taxon>
    </lineage>
</organism>
<dbReference type="AlphaFoldDB" id="A0A918S0F1"/>
<dbReference type="Proteomes" id="UP000614811">
    <property type="component" value="Unassembled WGS sequence"/>
</dbReference>